<name>A0A7H9B7Z8_ZYGMR</name>
<dbReference type="OrthoDB" id="2529286at2759"/>
<protein>
    <recommendedName>
        <fullName evidence="5">Ribosomal lysine N-methyltransferase 5</fullName>
    </recommendedName>
</protein>
<dbReference type="PANTHER" id="PTHR14614">
    <property type="entry name" value="HEPATOCELLULAR CARCINOMA-ASSOCIATED ANTIGEN"/>
    <property type="match status" value="1"/>
</dbReference>
<dbReference type="GeneID" id="59238269"/>
<dbReference type="GO" id="GO:0005829">
    <property type="term" value="C:cytosol"/>
    <property type="evidence" value="ECO:0007669"/>
    <property type="project" value="TreeGrafter"/>
</dbReference>
<dbReference type="Proteomes" id="UP000509704">
    <property type="component" value="Chromosome 7"/>
</dbReference>
<keyword evidence="1" id="KW-0489">Methyltransferase</keyword>
<accession>A0A7H9B7Z8</accession>
<evidence type="ECO:0000256" key="5">
    <source>
        <dbReference type="ARBA" id="ARBA00039932"/>
    </source>
</evidence>
<organism evidence="6 7">
    <name type="scientific">Zygotorulaspora mrakii</name>
    <name type="common">Zygosaccharomyces mrakii</name>
    <dbReference type="NCBI Taxonomy" id="42260"/>
    <lineage>
        <taxon>Eukaryota</taxon>
        <taxon>Fungi</taxon>
        <taxon>Dikarya</taxon>
        <taxon>Ascomycota</taxon>
        <taxon>Saccharomycotina</taxon>
        <taxon>Saccharomycetes</taxon>
        <taxon>Saccharomycetales</taxon>
        <taxon>Saccharomycetaceae</taxon>
        <taxon>Zygotorulaspora</taxon>
    </lineage>
</organism>
<evidence type="ECO:0000256" key="2">
    <source>
        <dbReference type="ARBA" id="ARBA00022679"/>
    </source>
</evidence>
<dbReference type="RefSeq" id="XP_037146211.1">
    <property type="nucleotide sequence ID" value="XM_037290316.1"/>
</dbReference>
<keyword evidence="2" id="KW-0808">Transferase</keyword>
<dbReference type="GO" id="GO:0032991">
    <property type="term" value="C:protein-containing complex"/>
    <property type="evidence" value="ECO:0007669"/>
    <property type="project" value="TreeGrafter"/>
</dbReference>
<dbReference type="InterPro" id="IPR029063">
    <property type="entry name" value="SAM-dependent_MTases_sf"/>
</dbReference>
<keyword evidence="7" id="KW-1185">Reference proteome</keyword>
<proteinExistence type="inferred from homology"/>
<evidence type="ECO:0000256" key="3">
    <source>
        <dbReference type="ARBA" id="ARBA00022691"/>
    </source>
</evidence>
<evidence type="ECO:0000313" key="6">
    <source>
        <dbReference type="EMBL" id="QLG74486.1"/>
    </source>
</evidence>
<evidence type="ECO:0000256" key="4">
    <source>
        <dbReference type="ARBA" id="ARBA00038458"/>
    </source>
</evidence>
<comment type="similarity">
    <text evidence="4">Belongs to the class I-like SAM-binding methyltransferase superfamily. RKM5 family.</text>
</comment>
<dbReference type="InterPro" id="IPR019410">
    <property type="entry name" value="Methyltransf_16"/>
</dbReference>
<dbReference type="Gene3D" id="3.40.50.150">
    <property type="entry name" value="Vaccinia Virus protein VP39"/>
    <property type="match status" value="1"/>
</dbReference>
<reference evidence="6 7" key="1">
    <citation type="submission" date="2020-07" db="EMBL/GenBank/DDBJ databases">
        <title>The yeast mating-type switching endonuclease HO is a domesticated member of an unorthodox homing genetic element family.</title>
        <authorList>
            <person name="Coughlan A.Y."/>
            <person name="Lombardi L."/>
            <person name="Braun-Galleani S."/>
            <person name="Martos A.R."/>
            <person name="Galeote V."/>
            <person name="Bigey F."/>
            <person name="Dequin S."/>
            <person name="Byrne K.P."/>
            <person name="Wolfe K.H."/>
        </authorList>
    </citation>
    <scope>NUCLEOTIDE SEQUENCE [LARGE SCALE GENOMIC DNA]</scope>
    <source>
        <strain evidence="6 7">NRRL Y-6702</strain>
    </source>
</reference>
<evidence type="ECO:0000313" key="7">
    <source>
        <dbReference type="Proteomes" id="UP000509704"/>
    </source>
</evidence>
<dbReference type="KEGG" id="zmk:HG535_0G03690"/>
<dbReference type="AlphaFoldDB" id="A0A7H9B7Z8"/>
<dbReference type="GO" id="GO:0032259">
    <property type="term" value="P:methylation"/>
    <property type="evidence" value="ECO:0007669"/>
    <property type="project" value="UniProtKB-KW"/>
</dbReference>
<dbReference type="GO" id="GO:0008757">
    <property type="term" value="F:S-adenosylmethionine-dependent methyltransferase activity"/>
    <property type="evidence" value="ECO:0007669"/>
    <property type="project" value="UniProtKB-ARBA"/>
</dbReference>
<sequence length="339" mass="39023">MRKSSMVFHLQYINEETIHEHILERYIDLGSHSDDLKQDLGTFNKNEHLLEIDIEPPAAVKKLKKRKNKPRQVPSDRYNFVIEQSITSLFSSRDNSNSTTGYVLWSTTPFFLKWLLYDKNAEPLRSGGDVEILNDPKRQCLNISPLLSKPNSGDSMCVLELGTGVSGMLPIVLSNYVDTFVCTDQKGILNKLKFKLQENLLQLNKRKCISKSLGLHDDELESTSPKVKLEIMLLDWENFKLKSSGILLDTLTTAKRIHIIAMDVIYNEYLINPFLNTLSQLMEYFQGHDMEVHALIGIHLRSECVLTEFLEKAIIEYELPVYHVSDSTLKCTRFSLYYL</sequence>
<dbReference type="EMBL" id="CP058610">
    <property type="protein sequence ID" value="QLG74486.1"/>
    <property type="molecule type" value="Genomic_DNA"/>
</dbReference>
<dbReference type="PANTHER" id="PTHR14614:SF109">
    <property type="entry name" value="RIBOSOMAL LYSINE N-METHYLTRANSFERASE 5"/>
    <property type="match status" value="1"/>
</dbReference>
<keyword evidence="3" id="KW-0949">S-adenosyl-L-methionine</keyword>
<evidence type="ECO:0000256" key="1">
    <source>
        <dbReference type="ARBA" id="ARBA00022603"/>
    </source>
</evidence>
<gene>
    <name evidence="6" type="ORF">HG535_0G03690</name>
</gene>